<dbReference type="InterPro" id="IPR013641">
    <property type="entry name" value="KTI12/PSTK"/>
</dbReference>
<evidence type="ECO:0000313" key="8">
    <source>
        <dbReference type="WBParaSite" id="SSLN_0000716001-mRNA-1"/>
    </source>
</evidence>
<dbReference type="Gene3D" id="2.130.10.10">
    <property type="entry name" value="YVTN repeat-like/Quinoprotein amine dehydrogenase"/>
    <property type="match status" value="1"/>
</dbReference>
<evidence type="ECO:0000256" key="1">
    <source>
        <dbReference type="ARBA" id="ARBA00022574"/>
    </source>
</evidence>
<evidence type="ECO:0000256" key="5">
    <source>
        <dbReference type="ARBA" id="ARBA00025768"/>
    </source>
</evidence>
<dbReference type="AlphaFoldDB" id="A0A183SRU3"/>
<dbReference type="Gene3D" id="3.40.50.300">
    <property type="entry name" value="P-loop containing nucleotide triphosphate hydrolases"/>
    <property type="match status" value="1"/>
</dbReference>
<evidence type="ECO:0000256" key="2">
    <source>
        <dbReference type="ARBA" id="ARBA00022737"/>
    </source>
</evidence>
<evidence type="ECO:0000256" key="7">
    <source>
        <dbReference type="PROSITE-ProRule" id="PRU00221"/>
    </source>
</evidence>
<sequence>LNVFIALFVFLGQGKDPNETDLSEETGGISHHRKSEDKIPVRHGLTWLKQLIFSNCHPQIPRLTLAGHRNMVSKVAWLEEAGQTQPKLVSCSWDQTIRVWDVTASASDTTGKCGESRCISVGSPLHDLSVATQGVLVGASDNKVRIYDLRAKDALAQIGFQGHTAWLSSVSWAPHRQDQFVTGSVDQSVRLWDTRNLASSLYDLIGHTDMVTCVDWAAPVLQGMSGSGDKQPQHYILSSSGDGTADTESVVSYSLPTLSSLNSDPLLRRMPLILLCGYPCSGKSAVVTLLAGCLHTHRPDCQIEVVSEESIASAHPAATTTIDPRVAIYMDANLEKQLRAEIKSQASSNLQFSNIFLLLSIFPRFHSLIFHQNFLLSFSPLLLIGRINFPVTERALTGKKPSNTIVIVDANNYIKGYRYELYCTAKSMRHQQAILHCTTGLDTCREINTALGRYPEAVFSEVVTRFERPNSSSRWDNPLYEICLPQELEQERDNSRQDLRALVDKLTDRILSELLSSGTRVRPNQSTVPTQAADSNYLQVLLAIVDLATTEVISAILAAQTNGTDFASLPPHLAPPDSGAAPKLDLTDGFAWTASTLTKAKRQYLSFLRANATQLASTKKRTTPFEAAVLFMHFLNNEAQRTTFLS</sequence>
<name>A0A183SRU3_SCHSO</name>
<dbReference type="SUPFAM" id="SSF50978">
    <property type="entry name" value="WD40 repeat-like"/>
    <property type="match status" value="1"/>
</dbReference>
<dbReference type="PROSITE" id="PS50082">
    <property type="entry name" value="WD_REPEATS_2"/>
    <property type="match status" value="2"/>
</dbReference>
<dbReference type="GO" id="GO:0005524">
    <property type="term" value="F:ATP binding"/>
    <property type="evidence" value="ECO:0007669"/>
    <property type="project" value="UniProtKB-KW"/>
</dbReference>
<dbReference type="PRINTS" id="PR00320">
    <property type="entry name" value="GPROTEINBRPT"/>
</dbReference>
<reference evidence="8" key="1">
    <citation type="submission" date="2016-06" db="UniProtKB">
        <authorList>
            <consortium name="WormBaseParasite"/>
        </authorList>
    </citation>
    <scope>IDENTIFICATION</scope>
</reference>
<dbReference type="InterPro" id="IPR020472">
    <property type="entry name" value="WD40_PAC1"/>
</dbReference>
<dbReference type="SUPFAM" id="SSF52540">
    <property type="entry name" value="P-loop containing nucleoside triphosphate hydrolases"/>
    <property type="match status" value="1"/>
</dbReference>
<feature type="repeat" description="WD" evidence="7">
    <location>
        <begin position="65"/>
        <end position="110"/>
    </location>
</feature>
<accession>A0A183SRU3</accession>
<feature type="repeat" description="WD" evidence="7">
    <location>
        <begin position="160"/>
        <end position="196"/>
    </location>
</feature>
<organism evidence="8">
    <name type="scientific">Schistocephalus solidus</name>
    <name type="common">Tapeworm</name>
    <dbReference type="NCBI Taxonomy" id="70667"/>
    <lineage>
        <taxon>Eukaryota</taxon>
        <taxon>Metazoa</taxon>
        <taxon>Spiralia</taxon>
        <taxon>Lophotrochozoa</taxon>
        <taxon>Platyhelminthes</taxon>
        <taxon>Cestoda</taxon>
        <taxon>Eucestoda</taxon>
        <taxon>Diphyllobothriidea</taxon>
        <taxon>Diphyllobothriidae</taxon>
        <taxon>Schistocephalus</taxon>
    </lineage>
</organism>
<keyword evidence="2" id="KW-0677">Repeat</keyword>
<dbReference type="InterPro" id="IPR019775">
    <property type="entry name" value="WD40_repeat_CS"/>
</dbReference>
<dbReference type="SMART" id="SM00320">
    <property type="entry name" value="WD40"/>
    <property type="match status" value="4"/>
</dbReference>
<proteinExistence type="inferred from homology"/>
<dbReference type="InterPro" id="IPR001680">
    <property type="entry name" value="WD40_rpt"/>
</dbReference>
<dbReference type="Pfam" id="PF08433">
    <property type="entry name" value="KTI12"/>
    <property type="match status" value="2"/>
</dbReference>
<evidence type="ECO:0000256" key="4">
    <source>
        <dbReference type="ARBA" id="ARBA00022840"/>
    </source>
</evidence>
<dbReference type="InterPro" id="IPR015943">
    <property type="entry name" value="WD40/YVTN_repeat-like_dom_sf"/>
</dbReference>
<dbReference type="WBParaSite" id="SSLN_0000716001-mRNA-1">
    <property type="protein sequence ID" value="SSLN_0000716001-mRNA-1"/>
    <property type="gene ID" value="SSLN_0000716001"/>
</dbReference>
<dbReference type="Pfam" id="PF00400">
    <property type="entry name" value="WD40"/>
    <property type="match status" value="2"/>
</dbReference>
<evidence type="ECO:0000256" key="3">
    <source>
        <dbReference type="ARBA" id="ARBA00022741"/>
    </source>
</evidence>
<dbReference type="InterPro" id="IPR027417">
    <property type="entry name" value="P-loop_NTPase"/>
</dbReference>
<evidence type="ECO:0000256" key="6">
    <source>
        <dbReference type="ARBA" id="ARBA00026170"/>
    </source>
</evidence>
<keyword evidence="1 7" id="KW-0853">WD repeat</keyword>
<dbReference type="PROSITE" id="PS50294">
    <property type="entry name" value="WD_REPEATS_REGION"/>
    <property type="match status" value="2"/>
</dbReference>
<dbReference type="PROSITE" id="PS00678">
    <property type="entry name" value="WD_REPEATS_1"/>
    <property type="match status" value="1"/>
</dbReference>
<keyword evidence="3" id="KW-0547">Nucleotide-binding</keyword>
<protein>
    <recommendedName>
        <fullName evidence="6">Protein KTI12 homolog</fullName>
    </recommendedName>
</protein>
<dbReference type="PANTHER" id="PTHR12435">
    <property type="match status" value="1"/>
</dbReference>
<dbReference type="InterPro" id="IPR036322">
    <property type="entry name" value="WD40_repeat_dom_sf"/>
</dbReference>
<keyword evidence="4" id="KW-0067">ATP-binding</keyword>
<comment type="similarity">
    <text evidence="5">Belongs to the KTI12 family.</text>
</comment>